<dbReference type="Proteomes" id="UP000277580">
    <property type="component" value="Unassembled WGS sequence"/>
</dbReference>
<organism evidence="3 4">
    <name type="scientific">Morchella conica CCBAS932</name>
    <dbReference type="NCBI Taxonomy" id="1392247"/>
    <lineage>
        <taxon>Eukaryota</taxon>
        <taxon>Fungi</taxon>
        <taxon>Dikarya</taxon>
        <taxon>Ascomycota</taxon>
        <taxon>Pezizomycotina</taxon>
        <taxon>Pezizomycetes</taxon>
        <taxon>Pezizales</taxon>
        <taxon>Morchellaceae</taxon>
        <taxon>Morchella</taxon>
    </lineage>
</organism>
<evidence type="ECO:0000256" key="1">
    <source>
        <dbReference type="SAM" id="Phobius"/>
    </source>
</evidence>
<keyword evidence="4" id="KW-1185">Reference proteome</keyword>
<dbReference type="GO" id="GO:0043812">
    <property type="term" value="F:phosphatidylinositol-4-phosphate phosphatase activity"/>
    <property type="evidence" value="ECO:0007669"/>
    <property type="project" value="TreeGrafter"/>
</dbReference>
<gene>
    <name evidence="3" type="ORF">P167DRAFT_489364</name>
</gene>
<dbReference type="PANTHER" id="PTHR45662:SF2">
    <property type="entry name" value="PHOSPHATIDYLINOSITOL-3-PHOSPHATASE SAC1"/>
    <property type="match status" value="1"/>
</dbReference>
<dbReference type="GO" id="GO:0046856">
    <property type="term" value="P:phosphatidylinositol dephosphorylation"/>
    <property type="evidence" value="ECO:0007669"/>
    <property type="project" value="TreeGrafter"/>
</dbReference>
<dbReference type="Pfam" id="PF02383">
    <property type="entry name" value="Syja_N"/>
    <property type="match status" value="1"/>
</dbReference>
<feature type="transmembrane region" description="Helical" evidence="1">
    <location>
        <begin position="565"/>
        <end position="586"/>
    </location>
</feature>
<sequence>MASVNPFRDINVTASASQYTFRSPSSPNAPALVIDRPSGDMRLVESPKAEGKRVTSIAGIMGMIRLRLDKYIIIITKALLVGRIRGHSVYKVQAVEFLPLQDRHLHDPDEDTYLSLLRTHLRTGPMYLSYSFDLTNSFQRQSTANTSLPLWQRADERFFWNRHVQSDLIDMRSSNPAVDPYILPVFFGYLNVSTVTIKSTSLTFVLITRKSRHRAGTRYFTRGVDEAGNVANYNETEQIVILGDTSGSQSVQVLSYVQTRGSVPVYWAEVNNIKYTPKIHLKSLELAKNSARKHFDEQIRLYGDNYMVNLVNQKGREERVKAGYENMVKMLPMGDSKLVDRLHYIYFDFHHECGGMKWHRVQLLIDKLGDGLHEQHYFHSVEGGVTNTVRNRQKSVVRTNCMDCLDRTNVVQSVLARWTLNRQMIDLGVLQKGENTAGFENFEVMFRNAWADNADVVSRAYSGTGALKTDFTRTGVRTKAGALADLSNSITRYIRNNFADGPRQDAYDLFLGVYLPSTSSNISSSLLFVDRRPILIQSIPYILYAAMFLVFAAFVLPRPTGSGLISIRIFALFWLAVGLWAASFIWNHGMLYVNWPKLNVPGFAADGYNEALGKAKKDKIVGKWVERGSFSSGAGGGRERGSSISGGNIRLIHLEEGKKRIE</sequence>
<evidence type="ECO:0000313" key="4">
    <source>
        <dbReference type="Proteomes" id="UP000277580"/>
    </source>
</evidence>
<dbReference type="STRING" id="1392247.A0A3N4L099"/>
<keyword evidence="1" id="KW-1133">Transmembrane helix</keyword>
<evidence type="ECO:0000259" key="2">
    <source>
        <dbReference type="PROSITE" id="PS50275"/>
    </source>
</evidence>
<keyword evidence="1" id="KW-0472">Membrane</keyword>
<protein>
    <recommendedName>
        <fullName evidence="2">SAC domain-containing protein</fullName>
    </recommendedName>
</protein>
<dbReference type="PANTHER" id="PTHR45662">
    <property type="entry name" value="PHOSPHATIDYLINOSITIDE PHOSPHATASE SAC1"/>
    <property type="match status" value="1"/>
</dbReference>
<dbReference type="EMBL" id="ML119136">
    <property type="protein sequence ID" value="RPB11405.1"/>
    <property type="molecule type" value="Genomic_DNA"/>
</dbReference>
<dbReference type="InParanoid" id="A0A3N4L099"/>
<dbReference type="AlphaFoldDB" id="A0A3N4L099"/>
<name>A0A3N4L099_9PEZI</name>
<keyword evidence="1" id="KW-0812">Transmembrane</keyword>
<dbReference type="GO" id="GO:0005783">
    <property type="term" value="C:endoplasmic reticulum"/>
    <property type="evidence" value="ECO:0007669"/>
    <property type="project" value="TreeGrafter"/>
</dbReference>
<proteinExistence type="predicted"/>
<feature type="transmembrane region" description="Helical" evidence="1">
    <location>
        <begin position="541"/>
        <end position="559"/>
    </location>
</feature>
<dbReference type="FunCoup" id="A0A3N4L099">
    <property type="interactions" value="1355"/>
</dbReference>
<reference evidence="3 4" key="1">
    <citation type="journal article" date="2018" name="Nat. Ecol. Evol.">
        <title>Pezizomycetes genomes reveal the molecular basis of ectomycorrhizal truffle lifestyle.</title>
        <authorList>
            <person name="Murat C."/>
            <person name="Payen T."/>
            <person name="Noel B."/>
            <person name="Kuo A."/>
            <person name="Morin E."/>
            <person name="Chen J."/>
            <person name="Kohler A."/>
            <person name="Krizsan K."/>
            <person name="Balestrini R."/>
            <person name="Da Silva C."/>
            <person name="Montanini B."/>
            <person name="Hainaut M."/>
            <person name="Levati E."/>
            <person name="Barry K.W."/>
            <person name="Belfiori B."/>
            <person name="Cichocki N."/>
            <person name="Clum A."/>
            <person name="Dockter R.B."/>
            <person name="Fauchery L."/>
            <person name="Guy J."/>
            <person name="Iotti M."/>
            <person name="Le Tacon F."/>
            <person name="Lindquist E.A."/>
            <person name="Lipzen A."/>
            <person name="Malagnac F."/>
            <person name="Mello A."/>
            <person name="Molinier V."/>
            <person name="Miyauchi S."/>
            <person name="Poulain J."/>
            <person name="Riccioni C."/>
            <person name="Rubini A."/>
            <person name="Sitrit Y."/>
            <person name="Splivallo R."/>
            <person name="Traeger S."/>
            <person name="Wang M."/>
            <person name="Zifcakova L."/>
            <person name="Wipf D."/>
            <person name="Zambonelli A."/>
            <person name="Paolocci F."/>
            <person name="Nowrousian M."/>
            <person name="Ottonello S."/>
            <person name="Baldrian P."/>
            <person name="Spatafora J.W."/>
            <person name="Henrissat B."/>
            <person name="Nagy L.G."/>
            <person name="Aury J.M."/>
            <person name="Wincker P."/>
            <person name="Grigoriev I.V."/>
            <person name="Bonfante P."/>
            <person name="Martin F.M."/>
        </authorList>
    </citation>
    <scope>NUCLEOTIDE SEQUENCE [LARGE SCALE GENOMIC DNA]</scope>
    <source>
        <strain evidence="3 4">CCBAS932</strain>
    </source>
</reference>
<dbReference type="OrthoDB" id="405996at2759"/>
<feature type="domain" description="SAC" evidence="2">
    <location>
        <begin position="117"/>
        <end position="463"/>
    </location>
</feature>
<dbReference type="InterPro" id="IPR002013">
    <property type="entry name" value="SAC_dom"/>
</dbReference>
<accession>A0A3N4L099</accession>
<dbReference type="PROSITE" id="PS50275">
    <property type="entry name" value="SAC"/>
    <property type="match status" value="1"/>
</dbReference>
<evidence type="ECO:0000313" key="3">
    <source>
        <dbReference type="EMBL" id="RPB11405.1"/>
    </source>
</evidence>